<evidence type="ECO:0008006" key="3">
    <source>
        <dbReference type="Google" id="ProtNLM"/>
    </source>
</evidence>
<reference evidence="1 2" key="1">
    <citation type="journal article" date="2024" name="G3 (Bethesda)">
        <title>Genome assembly of Hibiscus sabdariffa L. provides insights into metabolisms of medicinal natural products.</title>
        <authorList>
            <person name="Kim T."/>
        </authorList>
    </citation>
    <scope>NUCLEOTIDE SEQUENCE [LARGE SCALE GENOMIC DNA]</scope>
    <source>
        <strain evidence="1">TK-2024</strain>
        <tissue evidence="1">Old leaves</tissue>
    </source>
</reference>
<evidence type="ECO:0000313" key="1">
    <source>
        <dbReference type="EMBL" id="KAK8593925.1"/>
    </source>
</evidence>
<evidence type="ECO:0000313" key="2">
    <source>
        <dbReference type="Proteomes" id="UP001472677"/>
    </source>
</evidence>
<proteinExistence type="predicted"/>
<sequence length="180" mass="20314">MNYGCVLDRAHAGEFFEKPFDAWLHDNLHSGSNMVSSSMNCGVRFSIWCWLLWKLRCCMVFDEDFSERVGVFEKGCRLSAESERTFGLGEPTQAVEQRCLLSWKDWEVVVKHASRKRNGVVDSLAAMGRDHSMQGSVFLATLGVLAAWVEEERRSWVAMQPTDGVIVDGIDLGGKCCWVL</sequence>
<organism evidence="1 2">
    <name type="scientific">Hibiscus sabdariffa</name>
    <name type="common">roselle</name>
    <dbReference type="NCBI Taxonomy" id="183260"/>
    <lineage>
        <taxon>Eukaryota</taxon>
        <taxon>Viridiplantae</taxon>
        <taxon>Streptophyta</taxon>
        <taxon>Embryophyta</taxon>
        <taxon>Tracheophyta</taxon>
        <taxon>Spermatophyta</taxon>
        <taxon>Magnoliopsida</taxon>
        <taxon>eudicotyledons</taxon>
        <taxon>Gunneridae</taxon>
        <taxon>Pentapetalae</taxon>
        <taxon>rosids</taxon>
        <taxon>malvids</taxon>
        <taxon>Malvales</taxon>
        <taxon>Malvaceae</taxon>
        <taxon>Malvoideae</taxon>
        <taxon>Hibiscus</taxon>
    </lineage>
</organism>
<comment type="caution">
    <text evidence="1">The sequence shown here is derived from an EMBL/GenBank/DDBJ whole genome shotgun (WGS) entry which is preliminary data.</text>
</comment>
<protein>
    <recommendedName>
        <fullName evidence="3">RNase H type-1 domain-containing protein</fullName>
    </recommendedName>
</protein>
<name>A0ABR2G4D9_9ROSI</name>
<dbReference type="EMBL" id="JBBPBM010000003">
    <property type="protein sequence ID" value="KAK8593925.1"/>
    <property type="molecule type" value="Genomic_DNA"/>
</dbReference>
<gene>
    <name evidence="1" type="ORF">V6N12_045998</name>
</gene>
<accession>A0ABR2G4D9</accession>
<keyword evidence="2" id="KW-1185">Reference proteome</keyword>
<dbReference type="Proteomes" id="UP001472677">
    <property type="component" value="Unassembled WGS sequence"/>
</dbReference>